<name>A0A5T8FWV1_SALER</name>
<comment type="caution">
    <text evidence="1">The sequence shown here is derived from an EMBL/GenBank/DDBJ whole genome shotgun (WGS) entry which is preliminary data.</text>
</comment>
<evidence type="ECO:0000313" key="1">
    <source>
        <dbReference type="EMBL" id="EBN5087649.1"/>
    </source>
</evidence>
<protein>
    <submittedName>
        <fullName evidence="1">Uncharacterized protein</fullName>
    </submittedName>
</protein>
<gene>
    <name evidence="1" type="ORF">DQ454_04765</name>
</gene>
<accession>A0A5T8FWV1</accession>
<proteinExistence type="predicted"/>
<organism evidence="1">
    <name type="scientific">Salmonella enterica</name>
    <name type="common">Salmonella choleraesuis</name>
    <dbReference type="NCBI Taxonomy" id="28901"/>
    <lineage>
        <taxon>Bacteria</taxon>
        <taxon>Pseudomonadati</taxon>
        <taxon>Pseudomonadota</taxon>
        <taxon>Gammaproteobacteria</taxon>
        <taxon>Enterobacterales</taxon>
        <taxon>Enterobacteriaceae</taxon>
        <taxon>Salmonella</taxon>
    </lineage>
</organism>
<reference evidence="1" key="1">
    <citation type="submission" date="2018-07" db="EMBL/GenBank/DDBJ databases">
        <authorList>
            <consortium name="PulseNet: The National Subtyping Network for Foodborne Disease Surveillance"/>
            <person name="Tarr C.L."/>
            <person name="Trees E."/>
            <person name="Katz L.S."/>
            <person name="Carleton-Romer H.A."/>
            <person name="Stroika S."/>
            <person name="Kucerova Z."/>
            <person name="Roache K.F."/>
            <person name="Sabol A.L."/>
            <person name="Besser J."/>
            <person name="Gerner-Smidt P."/>
        </authorList>
    </citation>
    <scope>NUCLEOTIDE SEQUENCE</scope>
    <source>
        <strain evidence="1">PNUSAS044338</strain>
    </source>
</reference>
<sequence>MAEKKYTSLRVPEERKMELEKAAIEVSYATGRMVKWTDMAFYLMDEYLKEAVRDLKSSTKTSPGAGKK</sequence>
<dbReference type="EMBL" id="AAGFYE010000002">
    <property type="protein sequence ID" value="EBN5087649.1"/>
    <property type="molecule type" value="Genomic_DNA"/>
</dbReference>
<dbReference type="AlphaFoldDB" id="A0A5T8FWV1"/>